<keyword evidence="14" id="KW-1185">Reference proteome</keyword>
<evidence type="ECO:0000256" key="2">
    <source>
        <dbReference type="ARBA" id="ARBA00004406"/>
    </source>
</evidence>
<evidence type="ECO:0000256" key="5">
    <source>
        <dbReference type="ARBA" id="ARBA00022723"/>
    </source>
</evidence>
<dbReference type="FunCoup" id="B3RXH3">
    <property type="interactions" value="90"/>
</dbReference>
<proteinExistence type="inferred from homology"/>
<dbReference type="GO" id="GO:0005506">
    <property type="term" value="F:iron ion binding"/>
    <property type="evidence" value="ECO:0007669"/>
    <property type="project" value="InterPro"/>
</dbReference>
<evidence type="ECO:0000256" key="8">
    <source>
        <dbReference type="ARBA" id="ARBA00023004"/>
    </source>
</evidence>
<dbReference type="InterPro" id="IPR050705">
    <property type="entry name" value="Cytochrome_P450_3A"/>
</dbReference>
<keyword evidence="11" id="KW-0503">Monooxygenase</keyword>
<keyword evidence="5 10" id="KW-0479">Metal-binding</keyword>
<keyword evidence="12" id="KW-0472">Membrane</keyword>
<gene>
    <name evidence="13" type="ORF">TRIADDRAFT_56209</name>
</gene>
<comment type="function">
    <text evidence="9">Cytochromes P450 are a group of heme-thiolate monooxygenases. They oxidize a variety of structurally unrelated compounds, including steroids, fatty acids, and xenobiotics.</text>
</comment>
<dbReference type="PRINTS" id="PR00385">
    <property type="entry name" value="P450"/>
</dbReference>
<dbReference type="InterPro" id="IPR002401">
    <property type="entry name" value="Cyt_P450_E_grp-I"/>
</dbReference>
<dbReference type="GO" id="GO:0020037">
    <property type="term" value="F:heme binding"/>
    <property type="evidence" value="ECO:0007669"/>
    <property type="project" value="InterPro"/>
</dbReference>
<evidence type="ECO:0000256" key="9">
    <source>
        <dbReference type="ARBA" id="ARBA00043906"/>
    </source>
</evidence>
<dbReference type="SUPFAM" id="SSF48264">
    <property type="entry name" value="Cytochrome P450"/>
    <property type="match status" value="1"/>
</dbReference>
<keyword evidence="6" id="KW-0256">Endoplasmic reticulum</keyword>
<name>B3RXH3_TRIAD</name>
<dbReference type="Gene3D" id="1.10.630.10">
    <property type="entry name" value="Cytochrome P450"/>
    <property type="match status" value="1"/>
</dbReference>
<keyword evidence="4 10" id="KW-0349">Heme</keyword>
<evidence type="ECO:0000256" key="3">
    <source>
        <dbReference type="ARBA" id="ARBA00010617"/>
    </source>
</evidence>
<dbReference type="InterPro" id="IPR036396">
    <property type="entry name" value="Cyt_P450_sf"/>
</dbReference>
<dbReference type="eggNOG" id="KOG0158">
    <property type="taxonomic scope" value="Eukaryota"/>
</dbReference>
<keyword evidence="7 11" id="KW-0560">Oxidoreductase</keyword>
<protein>
    <recommendedName>
        <fullName evidence="15">Cytochrome P450</fullName>
    </recommendedName>
</protein>
<comment type="subcellular location">
    <subcellularLocation>
        <location evidence="2">Endoplasmic reticulum membrane</location>
        <topology evidence="2">Peripheral membrane protein</topology>
    </subcellularLocation>
    <subcellularLocation>
        <location evidence="1">Microsome membrane</location>
        <topology evidence="1">Peripheral membrane protein</topology>
    </subcellularLocation>
</comment>
<dbReference type="PANTHER" id="PTHR24302">
    <property type="entry name" value="CYTOCHROME P450 FAMILY 3"/>
    <property type="match status" value="1"/>
</dbReference>
<dbReference type="STRING" id="10228.B3RXH3"/>
<dbReference type="FunFam" id="1.10.630.10:FF:000042">
    <property type="entry name" value="Cytochrome P450"/>
    <property type="match status" value="1"/>
</dbReference>
<dbReference type="CTD" id="6753530"/>
<dbReference type="KEGG" id="tad:TRIADDRAFT_56209"/>
<dbReference type="CDD" id="cd11055">
    <property type="entry name" value="CYP3A-like"/>
    <property type="match status" value="1"/>
</dbReference>
<evidence type="ECO:0000256" key="11">
    <source>
        <dbReference type="RuleBase" id="RU000461"/>
    </source>
</evidence>
<feature type="binding site" description="axial binding residue" evidence="10">
    <location>
        <position position="448"/>
    </location>
    <ligand>
        <name>heme</name>
        <dbReference type="ChEBI" id="CHEBI:30413"/>
    </ligand>
    <ligandPart>
        <name>Fe</name>
        <dbReference type="ChEBI" id="CHEBI:18248"/>
    </ligandPart>
</feature>
<keyword evidence="8 10" id="KW-0408">Iron</keyword>
<dbReference type="AlphaFoldDB" id="B3RXH3"/>
<feature type="transmembrane region" description="Helical" evidence="12">
    <location>
        <begin position="20"/>
        <end position="38"/>
    </location>
</feature>
<evidence type="ECO:0000256" key="7">
    <source>
        <dbReference type="ARBA" id="ARBA00023002"/>
    </source>
</evidence>
<dbReference type="GO" id="GO:0016705">
    <property type="term" value="F:oxidoreductase activity, acting on paired donors, with incorporation or reduction of molecular oxygen"/>
    <property type="evidence" value="ECO:0007669"/>
    <property type="project" value="InterPro"/>
</dbReference>
<dbReference type="GeneID" id="6753530"/>
<dbReference type="HOGENOM" id="CLU_001570_5_2_1"/>
<evidence type="ECO:0008006" key="15">
    <source>
        <dbReference type="Google" id="ProtNLM"/>
    </source>
</evidence>
<dbReference type="InterPro" id="IPR001128">
    <property type="entry name" value="Cyt_P450"/>
</dbReference>
<keyword evidence="6" id="KW-0492">Microsome</keyword>
<evidence type="ECO:0000313" key="14">
    <source>
        <dbReference type="Proteomes" id="UP000009022"/>
    </source>
</evidence>
<dbReference type="OMA" id="HIAQMEW"/>
<keyword evidence="12" id="KW-1133">Transmembrane helix</keyword>
<comment type="cofactor">
    <cofactor evidence="10">
        <name>heme</name>
        <dbReference type="ChEBI" id="CHEBI:30413"/>
    </cofactor>
</comment>
<evidence type="ECO:0000256" key="4">
    <source>
        <dbReference type="ARBA" id="ARBA00022617"/>
    </source>
</evidence>
<accession>B3RXH3</accession>
<sequence length="503" mass="57517">MAWYETILPSWRSPSTLTQSILISILGLVAYFSYKIYFIPKRSLKRLGIKHPSRSTPFFGNLLDYGATSAHIAQMEWQKQFGNVYATLFFHVPTIWVGDPEVLKSVLVKDFSNFANRKQLSKSPRPFNTTLLELRDMNWKRVRNILVPAFSASKLKAVIPIIQQGSDEFVEKLLLSEESNQKLDIWHTSGQFSMKIILAAGFGIEFESHEQEERLIAAAGALFRDFTGPSQLLVVLSPTLFDRLEPLIGNVVNSIKYITRITENVIQQRRQNLQNGIKCRKDIMQQMIEAGEDDKLNDEEIIGQAFLFLIAGYETTQNTLAFACYSLATNPDVQQKLIDEIDSKCPDPNDLNYDVIGELPYLEMVVEETLRMYPPTYFVNRDVKSNITVKGFHIPKDTMIGLPIYSIHHNSEFWPNHEQFIPERFTPEEKAKRNPYSYIPFGGGPRNCIGMRLALLEIKLALVKIIQNVEFYATKETEIPLQLKTGVSLCPANGIYLGIRRRH</sequence>
<organism evidence="13 14">
    <name type="scientific">Trichoplax adhaerens</name>
    <name type="common">Trichoplax reptans</name>
    <dbReference type="NCBI Taxonomy" id="10228"/>
    <lineage>
        <taxon>Eukaryota</taxon>
        <taxon>Metazoa</taxon>
        <taxon>Placozoa</taxon>
        <taxon>Uniplacotomia</taxon>
        <taxon>Trichoplacea</taxon>
        <taxon>Trichoplacidae</taxon>
        <taxon>Trichoplax</taxon>
    </lineage>
</organism>
<dbReference type="PhylomeDB" id="B3RXH3"/>
<dbReference type="InParanoid" id="B3RXH3"/>
<dbReference type="InterPro" id="IPR017972">
    <property type="entry name" value="Cyt_P450_CS"/>
</dbReference>
<evidence type="ECO:0000256" key="6">
    <source>
        <dbReference type="ARBA" id="ARBA00022848"/>
    </source>
</evidence>
<evidence type="ECO:0000256" key="1">
    <source>
        <dbReference type="ARBA" id="ARBA00004174"/>
    </source>
</evidence>
<dbReference type="PROSITE" id="PS00086">
    <property type="entry name" value="CYTOCHROME_P450"/>
    <property type="match status" value="1"/>
</dbReference>
<reference evidence="13 14" key="1">
    <citation type="journal article" date="2008" name="Nature">
        <title>The Trichoplax genome and the nature of placozoans.</title>
        <authorList>
            <person name="Srivastava M."/>
            <person name="Begovic E."/>
            <person name="Chapman J."/>
            <person name="Putnam N.H."/>
            <person name="Hellsten U."/>
            <person name="Kawashima T."/>
            <person name="Kuo A."/>
            <person name="Mitros T."/>
            <person name="Salamov A."/>
            <person name="Carpenter M.L."/>
            <person name="Signorovitch A.Y."/>
            <person name="Moreno M.A."/>
            <person name="Kamm K."/>
            <person name="Grimwood J."/>
            <person name="Schmutz J."/>
            <person name="Shapiro H."/>
            <person name="Grigoriev I.V."/>
            <person name="Buss L.W."/>
            <person name="Schierwater B."/>
            <person name="Dellaporta S.L."/>
            <person name="Rokhsar D.S."/>
        </authorList>
    </citation>
    <scope>NUCLEOTIDE SEQUENCE [LARGE SCALE GENOMIC DNA]</scope>
    <source>
        <strain evidence="13 14">Grell-BS-1999</strain>
    </source>
</reference>
<dbReference type="Proteomes" id="UP000009022">
    <property type="component" value="Unassembled WGS sequence"/>
</dbReference>
<evidence type="ECO:0000256" key="10">
    <source>
        <dbReference type="PIRSR" id="PIRSR602401-1"/>
    </source>
</evidence>
<dbReference type="RefSeq" id="XP_002112317.1">
    <property type="nucleotide sequence ID" value="XM_002112281.1"/>
</dbReference>
<keyword evidence="12" id="KW-0812">Transmembrane</keyword>
<comment type="similarity">
    <text evidence="3 11">Belongs to the cytochrome P450 family.</text>
</comment>
<dbReference type="GO" id="GO:0005789">
    <property type="term" value="C:endoplasmic reticulum membrane"/>
    <property type="evidence" value="ECO:0007669"/>
    <property type="project" value="UniProtKB-SubCell"/>
</dbReference>
<dbReference type="PRINTS" id="PR00463">
    <property type="entry name" value="EP450I"/>
</dbReference>
<dbReference type="Pfam" id="PF00067">
    <property type="entry name" value="p450"/>
    <property type="match status" value="1"/>
</dbReference>
<evidence type="ECO:0000256" key="12">
    <source>
        <dbReference type="SAM" id="Phobius"/>
    </source>
</evidence>
<evidence type="ECO:0000313" key="13">
    <source>
        <dbReference type="EMBL" id="EDV24427.1"/>
    </source>
</evidence>
<dbReference type="EMBL" id="DS985245">
    <property type="protein sequence ID" value="EDV24427.1"/>
    <property type="molecule type" value="Genomic_DNA"/>
</dbReference>
<dbReference type="OrthoDB" id="1470350at2759"/>
<dbReference type="GO" id="GO:0004497">
    <property type="term" value="F:monooxygenase activity"/>
    <property type="evidence" value="ECO:0007669"/>
    <property type="project" value="UniProtKB-KW"/>
</dbReference>
<dbReference type="PANTHER" id="PTHR24302:SF15">
    <property type="entry name" value="FATTY-ACID PEROXYGENASE"/>
    <property type="match status" value="1"/>
</dbReference>